<comment type="caution">
    <text evidence="2">The sequence shown here is derived from an EMBL/GenBank/DDBJ whole genome shotgun (WGS) entry which is preliminary data.</text>
</comment>
<evidence type="ECO:0000313" key="3">
    <source>
        <dbReference type="Proteomes" id="UP000256337"/>
    </source>
</evidence>
<dbReference type="GO" id="GO:0016020">
    <property type="term" value="C:membrane"/>
    <property type="evidence" value="ECO:0007669"/>
    <property type="project" value="InterPro"/>
</dbReference>
<proteinExistence type="predicted"/>
<dbReference type="EMBL" id="QKYD01000058">
    <property type="protein sequence ID" value="REI23618.1"/>
    <property type="molecule type" value="Genomic_DNA"/>
</dbReference>
<dbReference type="KEGG" id="sfq:C7J90_05365"/>
<evidence type="ECO:0000313" key="2">
    <source>
        <dbReference type="EMBL" id="REI23618.1"/>
    </source>
</evidence>
<sequence>MFQKNNISIDFLKDISFKREGYNLKDMIYFLEMYGDFKAHAIELNMERLEEVFSNLTYPIILHENSKDDLGHYIVVYKYQLNKKLVVSDPKDNSIKK</sequence>
<dbReference type="GO" id="GO:0008233">
    <property type="term" value="F:peptidase activity"/>
    <property type="evidence" value="ECO:0007669"/>
    <property type="project" value="InterPro"/>
</dbReference>
<feature type="domain" description="Peptidase C39" evidence="1">
    <location>
        <begin position="5"/>
        <end position="96"/>
    </location>
</feature>
<dbReference type="AlphaFoldDB" id="A0AAQ0HQS8"/>
<organism evidence="2 3">
    <name type="scientific">Staphylococcus felis</name>
    <dbReference type="NCBI Taxonomy" id="46127"/>
    <lineage>
        <taxon>Bacteria</taxon>
        <taxon>Bacillati</taxon>
        <taxon>Bacillota</taxon>
        <taxon>Bacilli</taxon>
        <taxon>Bacillales</taxon>
        <taxon>Staphylococcaceae</taxon>
        <taxon>Staphylococcus</taxon>
    </lineage>
</organism>
<dbReference type="GO" id="GO:0006508">
    <property type="term" value="P:proteolysis"/>
    <property type="evidence" value="ECO:0007669"/>
    <property type="project" value="InterPro"/>
</dbReference>
<protein>
    <recommendedName>
        <fullName evidence="1">Peptidase C39 domain-containing protein</fullName>
    </recommendedName>
</protein>
<dbReference type="Gene3D" id="3.90.70.10">
    <property type="entry name" value="Cysteine proteinases"/>
    <property type="match status" value="1"/>
</dbReference>
<dbReference type="GO" id="GO:0005524">
    <property type="term" value="F:ATP binding"/>
    <property type="evidence" value="ECO:0007669"/>
    <property type="project" value="InterPro"/>
</dbReference>
<gene>
    <name evidence="2" type="ORF">DOS76_03475</name>
</gene>
<dbReference type="Proteomes" id="UP000256337">
    <property type="component" value="Unassembled WGS sequence"/>
</dbReference>
<reference evidence="2 3" key="1">
    <citation type="journal article" date="2018" name="Vet. Microbiol.">
        <title>Characterisation of Staphylococcus felis isolated from cats using whole genome sequencing.</title>
        <authorList>
            <person name="Worthing K."/>
            <person name="Pang S."/>
            <person name="Trott D.J."/>
            <person name="Abraham S."/>
            <person name="Coombs G.W."/>
            <person name="Jordan D."/>
            <person name="McIntyre L."/>
            <person name="Davies M.R."/>
            <person name="Norris J."/>
        </authorList>
    </citation>
    <scope>NUCLEOTIDE SEQUENCE [LARGE SCALE GENOMIC DNA]</scope>
    <source>
        <strain evidence="2 3">F25</strain>
    </source>
</reference>
<dbReference type="RefSeq" id="WP_106465106.1">
    <property type="nucleotide sequence ID" value="NZ_CAJUZX010000095.1"/>
</dbReference>
<dbReference type="Pfam" id="PF03412">
    <property type="entry name" value="Peptidase_C39"/>
    <property type="match status" value="1"/>
</dbReference>
<dbReference type="InterPro" id="IPR005074">
    <property type="entry name" value="Peptidase_C39"/>
</dbReference>
<accession>A0AAQ0HQS8</accession>
<evidence type="ECO:0000259" key="1">
    <source>
        <dbReference type="Pfam" id="PF03412"/>
    </source>
</evidence>
<name>A0AAQ0HQS8_9STAP</name>